<keyword evidence="2" id="KW-1185">Reference proteome</keyword>
<evidence type="ECO:0000313" key="1">
    <source>
        <dbReference type="EMBL" id="EXX56017.1"/>
    </source>
</evidence>
<organism evidence="1 2">
    <name type="scientific">Rhizophagus irregularis (strain DAOM 197198w)</name>
    <name type="common">Glomus intraradices</name>
    <dbReference type="NCBI Taxonomy" id="1432141"/>
    <lineage>
        <taxon>Eukaryota</taxon>
        <taxon>Fungi</taxon>
        <taxon>Fungi incertae sedis</taxon>
        <taxon>Mucoromycota</taxon>
        <taxon>Glomeromycotina</taxon>
        <taxon>Glomeromycetes</taxon>
        <taxon>Glomerales</taxon>
        <taxon>Glomeraceae</taxon>
        <taxon>Rhizophagus</taxon>
    </lineage>
</organism>
<name>A0A015IFT0_RHIIW</name>
<protein>
    <submittedName>
        <fullName evidence="1">Uncharacterized protein</fullName>
    </submittedName>
</protein>
<dbReference type="HOGENOM" id="CLU_1678850_0_0_1"/>
<sequence length="157" mass="18807">MEEIKNLKEEITVRKQQIKDLEKSYLTQDQFQELVNIAFSPNTYSNFINLKTKIKLLKLKEFLPYYEKEKENFMKLVSKAKEHVGKELEKFLNLLLAQNEKVEKNQDDVSFNKGQLSAYRIILQEKIPYNELEILLNKHKNILKLESQLHLLWDSFM</sequence>
<dbReference type="Proteomes" id="UP000022910">
    <property type="component" value="Unassembled WGS sequence"/>
</dbReference>
<dbReference type="EMBL" id="JEMT01027894">
    <property type="protein sequence ID" value="EXX56017.1"/>
    <property type="molecule type" value="Genomic_DNA"/>
</dbReference>
<reference evidence="1 2" key="1">
    <citation type="submission" date="2014-02" db="EMBL/GenBank/DDBJ databases">
        <title>Single nucleus genome sequencing reveals high similarity among nuclei of an endomycorrhizal fungus.</title>
        <authorList>
            <person name="Lin K."/>
            <person name="Geurts R."/>
            <person name="Zhang Z."/>
            <person name="Limpens E."/>
            <person name="Saunders D.G."/>
            <person name="Mu D."/>
            <person name="Pang E."/>
            <person name="Cao H."/>
            <person name="Cha H."/>
            <person name="Lin T."/>
            <person name="Zhou Q."/>
            <person name="Shang Y."/>
            <person name="Li Y."/>
            <person name="Ivanov S."/>
            <person name="Sharma T."/>
            <person name="Velzen R.V."/>
            <person name="Ruijter N.D."/>
            <person name="Aanen D.K."/>
            <person name="Win J."/>
            <person name="Kamoun S."/>
            <person name="Bisseling T."/>
            <person name="Huang S."/>
        </authorList>
    </citation>
    <scope>NUCLEOTIDE SEQUENCE [LARGE SCALE GENOMIC DNA]</scope>
    <source>
        <strain evidence="2">DAOM197198w</strain>
    </source>
</reference>
<dbReference type="OrthoDB" id="10651372at2759"/>
<accession>A0A015IFT0</accession>
<dbReference type="AlphaFoldDB" id="A0A015IFT0"/>
<gene>
    <name evidence="1" type="ORF">RirG_219980</name>
</gene>
<evidence type="ECO:0000313" key="2">
    <source>
        <dbReference type="Proteomes" id="UP000022910"/>
    </source>
</evidence>
<proteinExistence type="predicted"/>
<comment type="caution">
    <text evidence="1">The sequence shown here is derived from an EMBL/GenBank/DDBJ whole genome shotgun (WGS) entry which is preliminary data.</text>
</comment>